<sequence>MSVGYQIGEAAQKVKNTKAIQNLADRYDRLNNLLTQHNYLNLLVAQANTPSAITGAINNLSTSATNLTNGTTTSLAYQAVSLALNTAVGMRQVIAFGINCGLDPNEKENAGVQSFGNTPNYYNGGTTTNTCNSANTVGVNDILSTEKYQELNQAYQIIQTALNQNQGGRMPALNGSKDRVAILQDTIIKTLKKMVVVKIKVGASNAIQADQISHSP</sequence>
<name>A0A1M4NHF5_HELAC</name>
<feature type="domain" description="SabA N-terminal extracellular adhesion" evidence="1">
    <location>
        <begin position="20"/>
        <end position="185"/>
    </location>
</feature>
<evidence type="ECO:0000313" key="3">
    <source>
        <dbReference type="EMBL" id="SFZ70930.1"/>
    </source>
</evidence>
<dbReference type="EMBL" id="LT632959">
    <property type="protein sequence ID" value="SFZ70930.1"/>
    <property type="molecule type" value="Genomic_DNA"/>
</dbReference>
<accession>A0A1M4NHF5</accession>
<gene>
    <name evidence="3" type="primary">omp859</name>
    <name evidence="2" type="synonym">omp1392</name>
</gene>
<proteinExistence type="predicted"/>
<evidence type="ECO:0000313" key="2">
    <source>
        <dbReference type="EMBL" id="SFZ70412.1"/>
    </source>
</evidence>
<dbReference type="Pfam" id="PF18304">
    <property type="entry name" value="SabA_adhesion"/>
    <property type="match status" value="1"/>
</dbReference>
<reference evidence="3" key="1">
    <citation type="submission" date="2016-10" db="EMBL/GenBank/DDBJ databases">
        <title>Proteomic and phylogenetic analysis of the outer membrane protein repertoire of gastric Helicobacter species.</title>
        <authorList>
            <person name="Joosten M."/>
        </authorList>
    </citation>
    <scope>NUCLEOTIDE SEQUENCE</scope>
    <source>
        <strain evidence="2">Acino1</strain>
        <strain evidence="3">Acino4</strain>
    </source>
</reference>
<dbReference type="InterPro" id="IPR040838">
    <property type="entry name" value="SabA_N_adhesion"/>
</dbReference>
<dbReference type="OMA" id="MRQVIAF"/>
<dbReference type="EMBL" id="LT632709">
    <property type="protein sequence ID" value="SFZ70412.1"/>
    <property type="molecule type" value="Genomic_DNA"/>
</dbReference>
<dbReference type="AlphaFoldDB" id="A0A1M4NHF5"/>
<protein>
    <submittedName>
        <fullName evidence="2">OMP1392</fullName>
    </submittedName>
    <submittedName>
        <fullName evidence="3">OMP859</fullName>
    </submittedName>
</protein>
<evidence type="ECO:0000259" key="1">
    <source>
        <dbReference type="Pfam" id="PF18304"/>
    </source>
</evidence>
<organism evidence="3">
    <name type="scientific">Helicobacter acinonychis</name>
    <name type="common">Helicobacter acinonyx</name>
    <dbReference type="NCBI Taxonomy" id="212"/>
    <lineage>
        <taxon>Bacteria</taxon>
        <taxon>Pseudomonadati</taxon>
        <taxon>Campylobacterota</taxon>
        <taxon>Epsilonproteobacteria</taxon>
        <taxon>Campylobacterales</taxon>
        <taxon>Helicobacteraceae</taxon>
        <taxon>Helicobacter</taxon>
    </lineage>
</organism>